<protein>
    <submittedName>
        <fullName evidence="2">DNA-binding MarR family transcriptional regulator</fullName>
    </submittedName>
</protein>
<dbReference type="SMART" id="SM00347">
    <property type="entry name" value="HTH_MARR"/>
    <property type="match status" value="1"/>
</dbReference>
<dbReference type="InterPro" id="IPR039422">
    <property type="entry name" value="MarR/SlyA-like"/>
</dbReference>
<dbReference type="EMBL" id="JAMZDX010000002">
    <property type="protein sequence ID" value="MCP2309050.1"/>
    <property type="molecule type" value="Genomic_DNA"/>
</dbReference>
<dbReference type="InterPro" id="IPR036390">
    <property type="entry name" value="WH_DNA-bd_sf"/>
</dbReference>
<dbReference type="PANTHER" id="PTHR33164:SF57">
    <property type="entry name" value="MARR-FAMILY TRANSCRIPTIONAL REGULATOR"/>
    <property type="match status" value="1"/>
</dbReference>
<comment type="caution">
    <text evidence="2">The sequence shown here is derived from an EMBL/GenBank/DDBJ whole genome shotgun (WGS) entry which is preliminary data.</text>
</comment>
<dbReference type="Gene3D" id="1.10.10.10">
    <property type="entry name" value="Winged helix-like DNA-binding domain superfamily/Winged helix DNA-binding domain"/>
    <property type="match status" value="1"/>
</dbReference>
<feature type="domain" description="HTH marR-type" evidence="1">
    <location>
        <begin position="1"/>
        <end position="137"/>
    </location>
</feature>
<evidence type="ECO:0000259" key="1">
    <source>
        <dbReference type="PROSITE" id="PS50995"/>
    </source>
</evidence>
<dbReference type="PROSITE" id="PS50995">
    <property type="entry name" value="HTH_MARR_2"/>
    <property type="match status" value="1"/>
</dbReference>
<dbReference type="PANTHER" id="PTHR33164">
    <property type="entry name" value="TRANSCRIPTIONAL REGULATOR, MARR FAMILY"/>
    <property type="match status" value="1"/>
</dbReference>
<gene>
    <name evidence="2" type="ORF">FHR36_002174</name>
</gene>
<evidence type="ECO:0000313" key="2">
    <source>
        <dbReference type="EMBL" id="MCP2309050.1"/>
    </source>
</evidence>
<proteinExistence type="predicted"/>
<dbReference type="InterPro" id="IPR000835">
    <property type="entry name" value="HTH_MarR-typ"/>
</dbReference>
<dbReference type="Proteomes" id="UP001206483">
    <property type="component" value="Unassembled WGS sequence"/>
</dbReference>
<organism evidence="2 3">
    <name type="scientific">Kitasatospora paracochleata</name>
    <dbReference type="NCBI Taxonomy" id="58354"/>
    <lineage>
        <taxon>Bacteria</taxon>
        <taxon>Bacillati</taxon>
        <taxon>Actinomycetota</taxon>
        <taxon>Actinomycetes</taxon>
        <taxon>Kitasatosporales</taxon>
        <taxon>Streptomycetaceae</taxon>
        <taxon>Kitasatospora</taxon>
    </lineage>
</organism>
<keyword evidence="3" id="KW-1185">Reference proteome</keyword>
<dbReference type="SUPFAM" id="SSF46785">
    <property type="entry name" value="Winged helix' DNA-binding domain"/>
    <property type="match status" value="1"/>
</dbReference>
<keyword evidence="2" id="KW-0238">DNA-binding</keyword>
<dbReference type="RefSeq" id="WP_253796006.1">
    <property type="nucleotide sequence ID" value="NZ_BAAAUB010000073.1"/>
</dbReference>
<sequence>MDRPTAVIEYETILLGRHIHQTGRPRHSGARLDHGDHLVLSRLQAEGPMSVGQLSDAFGLDAATLNRQTAALLRCGLAERIPDEKGGLARKLRITEDGARRLDEARAEIVAGLDRAMAGWAPEDVAAFGSYLRRLNGDIEDLTGRPWPHG</sequence>
<dbReference type="GO" id="GO:0003677">
    <property type="term" value="F:DNA binding"/>
    <property type="evidence" value="ECO:0007669"/>
    <property type="project" value="UniProtKB-KW"/>
</dbReference>
<reference evidence="2 3" key="1">
    <citation type="submission" date="2022-06" db="EMBL/GenBank/DDBJ databases">
        <title>Sequencing the genomes of 1000 actinobacteria strains.</title>
        <authorList>
            <person name="Klenk H.-P."/>
        </authorList>
    </citation>
    <scope>NUCLEOTIDE SEQUENCE [LARGE SCALE GENOMIC DNA]</scope>
    <source>
        <strain evidence="2 3">DSM 41656</strain>
    </source>
</reference>
<evidence type="ECO:0000313" key="3">
    <source>
        <dbReference type="Proteomes" id="UP001206483"/>
    </source>
</evidence>
<accession>A0ABT1IV73</accession>
<name>A0ABT1IV73_9ACTN</name>
<dbReference type="InterPro" id="IPR036388">
    <property type="entry name" value="WH-like_DNA-bd_sf"/>
</dbReference>
<dbReference type="Pfam" id="PF12802">
    <property type="entry name" value="MarR_2"/>
    <property type="match status" value="1"/>
</dbReference>